<reference evidence="2 3" key="1">
    <citation type="submission" date="2017-09" db="EMBL/GenBank/DDBJ databases">
        <authorList>
            <person name="Lee N."/>
            <person name="Cho B.-K."/>
        </authorList>
    </citation>
    <scope>NUCLEOTIDE SEQUENCE [LARGE SCALE GENOMIC DNA]</scope>
    <source>
        <strain evidence="2 3">ATCC 27476</strain>
    </source>
</reference>
<dbReference type="KEGG" id="svn:CP980_30920"/>
<dbReference type="SUPFAM" id="SSF51730">
    <property type="entry name" value="FAD-linked oxidoreductase"/>
    <property type="match status" value="1"/>
</dbReference>
<dbReference type="GO" id="GO:0035999">
    <property type="term" value="P:tetrahydrofolate interconversion"/>
    <property type="evidence" value="ECO:0007669"/>
    <property type="project" value="UniProtKB-UniPathway"/>
</dbReference>
<evidence type="ECO:0000313" key="2">
    <source>
        <dbReference type="EMBL" id="QEV48905.1"/>
    </source>
</evidence>
<dbReference type="AlphaFoldDB" id="A0A5J6JEF0"/>
<proteinExistence type="predicted"/>
<dbReference type="UniPathway" id="UPA00193"/>
<keyword evidence="1" id="KW-0560">Oxidoreductase</keyword>
<name>A0A5J6JEF0_STRVI</name>
<dbReference type="Proteomes" id="UP000325563">
    <property type="component" value="Chromosome"/>
</dbReference>
<evidence type="ECO:0000256" key="1">
    <source>
        <dbReference type="ARBA" id="ARBA00023002"/>
    </source>
</evidence>
<dbReference type="GO" id="GO:0016491">
    <property type="term" value="F:oxidoreductase activity"/>
    <property type="evidence" value="ECO:0007669"/>
    <property type="project" value="UniProtKB-KW"/>
</dbReference>
<dbReference type="GeneID" id="95614958"/>
<evidence type="ECO:0000313" key="3">
    <source>
        <dbReference type="Proteomes" id="UP000325563"/>
    </source>
</evidence>
<dbReference type="EMBL" id="CP023692">
    <property type="protein sequence ID" value="QEV48905.1"/>
    <property type="molecule type" value="Genomic_DNA"/>
</dbReference>
<keyword evidence="3" id="KW-1185">Reference proteome</keyword>
<sequence length="294" mass="31491">MSARPTPYPERPAQAPVTGGGLAELLRRVRYEVLPAKATEDKVLAHVPAEVPVTVTASPAKGIGPTLDLATRLAGHGYRVVPHIPARQIADAGHLSDIVDRLVAAGIEDVFVPAGDADPPAGAYDAALPVLRRLGELGSPFAHVGITGYPESHPLIADEVAVRAMSDKQPHATYIVSNLCFDPATLRQWLGQVRRRRIVLPVHVGVAGPVERAKLLSMATKIGVGESAKFLTRHPSWFLRFAAPGGYSPDRLLRRAAPVLGAPESAVAGLHLFTFNQIAETERWRRAMLERTGG</sequence>
<dbReference type="InterPro" id="IPR029041">
    <property type="entry name" value="FAD-linked_oxidoreductase-like"/>
</dbReference>
<organism evidence="2 3">
    <name type="scientific">Streptomyces vinaceus</name>
    <dbReference type="NCBI Taxonomy" id="1960"/>
    <lineage>
        <taxon>Bacteria</taxon>
        <taxon>Bacillati</taxon>
        <taxon>Actinomycetota</taxon>
        <taxon>Actinomycetes</taxon>
        <taxon>Kitasatosporales</taxon>
        <taxon>Streptomycetaceae</taxon>
        <taxon>Streptomyces</taxon>
    </lineage>
</organism>
<accession>A0A5J6JEF0</accession>
<dbReference type="RefSeq" id="WP_132759963.1">
    <property type="nucleotide sequence ID" value="NZ_BNBW01000003.1"/>
</dbReference>
<dbReference type="Gene3D" id="3.20.20.220">
    <property type="match status" value="1"/>
</dbReference>
<gene>
    <name evidence="2" type="ORF">CP980_30920</name>
</gene>
<protein>
    <submittedName>
        <fullName evidence="2">5,10-methylenetetrahydrofolate reductase</fullName>
    </submittedName>
</protein>